<dbReference type="PRINTS" id="PR00385">
    <property type="entry name" value="P450"/>
</dbReference>
<name>A0ABN8BF28_CHISP</name>
<dbReference type="InterPro" id="IPR002401">
    <property type="entry name" value="Cyt_P450_E_grp-I"/>
</dbReference>
<dbReference type="CDD" id="cd20628">
    <property type="entry name" value="CYP4"/>
    <property type="match status" value="1"/>
</dbReference>
<dbReference type="EMBL" id="OU963897">
    <property type="protein sequence ID" value="CAH0405318.1"/>
    <property type="molecule type" value="Genomic_DNA"/>
</dbReference>
<evidence type="ECO:0000256" key="6">
    <source>
        <dbReference type="ARBA" id="ARBA00023002"/>
    </source>
</evidence>
<dbReference type="InterPro" id="IPR050196">
    <property type="entry name" value="Cytochrome_P450_Monoox"/>
</dbReference>
<comment type="cofactor">
    <cofactor evidence="1">
        <name>heme</name>
        <dbReference type="ChEBI" id="CHEBI:30413"/>
    </cofactor>
</comment>
<proteinExistence type="inferred from homology"/>
<reference evidence="10" key="1">
    <citation type="submission" date="2021-12" db="EMBL/GenBank/DDBJ databases">
        <authorList>
            <person name="King R."/>
        </authorList>
    </citation>
    <scope>NUCLEOTIDE SEQUENCE</scope>
</reference>
<gene>
    <name evidence="10" type="ORF">CHILSU_LOCUS8678</name>
</gene>
<dbReference type="PANTHER" id="PTHR24291:SF105">
    <property type="entry name" value="CYTOCHROME P450 4P1-RELATED"/>
    <property type="match status" value="1"/>
</dbReference>
<keyword evidence="5 9" id="KW-0479">Metal-binding</keyword>
<keyword evidence="4 9" id="KW-0349">Heme</keyword>
<evidence type="ECO:0000256" key="7">
    <source>
        <dbReference type="ARBA" id="ARBA00023004"/>
    </source>
</evidence>
<evidence type="ECO:0000256" key="1">
    <source>
        <dbReference type="ARBA" id="ARBA00001971"/>
    </source>
</evidence>
<dbReference type="InterPro" id="IPR036396">
    <property type="entry name" value="Cyt_P450_sf"/>
</dbReference>
<accession>A0ABN8BF28</accession>
<protein>
    <recommendedName>
        <fullName evidence="12">Cytochrome P450</fullName>
    </recommendedName>
</protein>
<comment type="similarity">
    <text evidence="3 9">Belongs to the cytochrome P450 family.</text>
</comment>
<keyword evidence="6 9" id="KW-0560">Oxidoreductase</keyword>
<evidence type="ECO:0000256" key="3">
    <source>
        <dbReference type="ARBA" id="ARBA00010617"/>
    </source>
</evidence>
<dbReference type="PROSITE" id="PS00086">
    <property type="entry name" value="CYTOCHROME_P450"/>
    <property type="match status" value="1"/>
</dbReference>
<evidence type="ECO:0000256" key="4">
    <source>
        <dbReference type="ARBA" id="ARBA00022617"/>
    </source>
</evidence>
<evidence type="ECO:0000256" key="2">
    <source>
        <dbReference type="ARBA" id="ARBA00003690"/>
    </source>
</evidence>
<evidence type="ECO:0000256" key="9">
    <source>
        <dbReference type="RuleBase" id="RU000461"/>
    </source>
</evidence>
<dbReference type="PANTHER" id="PTHR24291">
    <property type="entry name" value="CYTOCHROME P450 FAMILY 4"/>
    <property type="match status" value="1"/>
</dbReference>
<dbReference type="InterPro" id="IPR017972">
    <property type="entry name" value="Cyt_P450_CS"/>
</dbReference>
<organism evidence="10 11">
    <name type="scientific">Chilo suppressalis</name>
    <name type="common">Asiatic rice borer moth</name>
    <dbReference type="NCBI Taxonomy" id="168631"/>
    <lineage>
        <taxon>Eukaryota</taxon>
        <taxon>Metazoa</taxon>
        <taxon>Ecdysozoa</taxon>
        <taxon>Arthropoda</taxon>
        <taxon>Hexapoda</taxon>
        <taxon>Insecta</taxon>
        <taxon>Pterygota</taxon>
        <taxon>Neoptera</taxon>
        <taxon>Endopterygota</taxon>
        <taxon>Lepidoptera</taxon>
        <taxon>Glossata</taxon>
        <taxon>Ditrysia</taxon>
        <taxon>Pyraloidea</taxon>
        <taxon>Crambidae</taxon>
        <taxon>Crambinae</taxon>
        <taxon>Chilo</taxon>
    </lineage>
</organism>
<dbReference type="Proteomes" id="UP001153292">
    <property type="component" value="Chromosome 4"/>
</dbReference>
<evidence type="ECO:0000256" key="8">
    <source>
        <dbReference type="ARBA" id="ARBA00023033"/>
    </source>
</evidence>
<sequence>MLFIILVSTVSILIFLHLLFNSSEKARLIKKIPGPCDYFIIGNLLEYITTPVKIFGVTRRAANTWKGIYRFWSCNIGAINILSPDHIEAIISTTKYNSKSVVYDFMQPWLQDGLLLSDGAKWQQRRKILTPAFHFSILQRFCLTIEENSRRMVDSLDKIADETIDVVPLMSEFTLNSICETAMGTRFSEEMADAGVSYKAAIHSIGKTVVKRVTNLIMHPKFVFNHSAVGIEQNKSIEIVQKFTKKVINERKAFIEQYGVENLDDDIDQYEFNMNSKRKRTAMLDLLIQAQKDNLIDDRGIQEEVDTFMFEGHDTTACGLIYCLMLLSHHQQIQDKIFVELNTIFGDSDRNASYDDLSKMRYLECCIKESLRLYPPVPFIGRRITESTTLDGYKIPSGVFCHVHIYDLHRRAELFPDPLKYDPDRFLPENCIGRHPYAYIPFSAGPRNCIGQKFAMMEMKSSLSAILRRFVLKPVTQPWELCLAADLVLRSTKPIYVTFEKRKPAHHD</sequence>
<dbReference type="PRINTS" id="PR00463">
    <property type="entry name" value="EP450I"/>
</dbReference>
<dbReference type="SUPFAM" id="SSF48264">
    <property type="entry name" value="Cytochrome P450"/>
    <property type="match status" value="1"/>
</dbReference>
<keyword evidence="11" id="KW-1185">Reference proteome</keyword>
<evidence type="ECO:0008006" key="12">
    <source>
        <dbReference type="Google" id="ProtNLM"/>
    </source>
</evidence>
<evidence type="ECO:0000256" key="5">
    <source>
        <dbReference type="ARBA" id="ARBA00022723"/>
    </source>
</evidence>
<comment type="function">
    <text evidence="2">May be involved in the metabolism of insect hormones and in the breakdown of synthetic insecticides.</text>
</comment>
<dbReference type="Pfam" id="PF00067">
    <property type="entry name" value="p450"/>
    <property type="match status" value="1"/>
</dbReference>
<evidence type="ECO:0000313" key="10">
    <source>
        <dbReference type="EMBL" id="CAH0405318.1"/>
    </source>
</evidence>
<keyword evidence="7 9" id="KW-0408">Iron</keyword>
<dbReference type="Gene3D" id="1.10.630.10">
    <property type="entry name" value="Cytochrome P450"/>
    <property type="match status" value="1"/>
</dbReference>
<evidence type="ECO:0000313" key="11">
    <source>
        <dbReference type="Proteomes" id="UP001153292"/>
    </source>
</evidence>
<keyword evidence="8 9" id="KW-0503">Monooxygenase</keyword>
<dbReference type="InterPro" id="IPR001128">
    <property type="entry name" value="Cyt_P450"/>
</dbReference>